<dbReference type="InterPro" id="IPR000873">
    <property type="entry name" value="AMP-dep_synth/lig_dom"/>
</dbReference>
<name>A0A1S1Q6H7_9ACTN</name>
<dbReference type="InterPro" id="IPR050237">
    <property type="entry name" value="ATP-dep_AMP-bd_enzyme"/>
</dbReference>
<feature type="domain" description="AMP-dependent synthetase/ligase" evidence="1">
    <location>
        <begin position="3"/>
        <end position="381"/>
    </location>
</feature>
<dbReference type="Pfam" id="PF13193">
    <property type="entry name" value="AMP-binding_C"/>
    <property type="match status" value="1"/>
</dbReference>
<dbReference type="InterPro" id="IPR042099">
    <property type="entry name" value="ANL_N_sf"/>
</dbReference>
<sequence>MVTRRGEHPALIHDADVLTYRALERRSADMARALLASGVGKGTRVALLAPDSALWLTTFYAALRIGAVITPISTLTTPPELAHILRTSDAQILIGARRFLRREFAENLVAALPALERGTAGELRLPAAPHLRSVWLDDADGLAWARPVSELLARAASPTAPDDDLLAAVEGTVSPADDAFVVYTSGSTATPKAVVHGQWSVAHQPRALARYFLLTETDRTLCLLPAFWMGGIAAALEVLSTGGTLIYPRSPDITDAVEMIERYRVTYVVVWHVLAKLRAAAIARGIDVDAIRGLGAPPRRADGELIPPGLRANLLGMSESFSMHSAEPINCRMPDGKAGSSGRGVNGIERRVVDPETGVEVAPGEVGELQLRGGALMTGLYKVDRRAVFTPDGFYPTRDLVRIDADGYAYYVGRTRDMIKTSSANVSRLEVEAALNALPEVDLALVAGLPDPELGEIVVAAVVPAQGTSPTAEGLRVALRERLSSFKIPRRVVLIAHDDVPRTETGKVRLVELKELFAAWIAEPRDVGRGAAPVH</sequence>
<evidence type="ECO:0000259" key="1">
    <source>
        <dbReference type="Pfam" id="PF00501"/>
    </source>
</evidence>
<reference evidence="4" key="1">
    <citation type="submission" date="2016-07" db="EMBL/GenBank/DDBJ databases">
        <title>Sequence Frankia sp. strain CcI1.17.</title>
        <authorList>
            <person name="Ghodhbane-Gtari F."/>
            <person name="Swanson E."/>
            <person name="Gueddou A."/>
            <person name="Morris K."/>
            <person name="Hezbri K."/>
            <person name="Ktari A."/>
            <person name="Nouioui I."/>
            <person name="Abebe-Akele F."/>
            <person name="Simpson S."/>
            <person name="Thomas K."/>
            <person name="Gtari M."/>
            <person name="Tisa L.S."/>
            <person name="Hurst S."/>
        </authorList>
    </citation>
    <scope>NUCLEOTIDE SEQUENCE [LARGE SCALE GENOMIC DNA]</scope>
    <source>
        <strain evidence="4">Cc1.17</strain>
    </source>
</reference>
<dbReference type="InterPro" id="IPR045851">
    <property type="entry name" value="AMP-bd_C_sf"/>
</dbReference>
<dbReference type="EMBL" id="MBLM01000172">
    <property type="protein sequence ID" value="OHV28722.1"/>
    <property type="molecule type" value="Genomic_DNA"/>
</dbReference>
<feature type="domain" description="AMP-binding enzyme C-terminal" evidence="2">
    <location>
        <begin position="430"/>
        <end position="507"/>
    </location>
</feature>
<dbReference type="GO" id="GO:0016878">
    <property type="term" value="F:acid-thiol ligase activity"/>
    <property type="evidence" value="ECO:0007669"/>
    <property type="project" value="UniProtKB-ARBA"/>
</dbReference>
<accession>A0A1S1Q6H7</accession>
<evidence type="ECO:0000259" key="2">
    <source>
        <dbReference type="Pfam" id="PF13193"/>
    </source>
</evidence>
<comment type="caution">
    <text evidence="3">The sequence shown here is derived from an EMBL/GenBank/DDBJ whole genome shotgun (WGS) entry which is preliminary data.</text>
</comment>
<dbReference type="PANTHER" id="PTHR43767">
    <property type="entry name" value="LONG-CHAIN-FATTY-ACID--COA LIGASE"/>
    <property type="match status" value="1"/>
</dbReference>
<evidence type="ECO:0000313" key="4">
    <source>
        <dbReference type="Proteomes" id="UP000179627"/>
    </source>
</evidence>
<dbReference type="InterPro" id="IPR025110">
    <property type="entry name" value="AMP-bd_C"/>
</dbReference>
<dbReference type="SUPFAM" id="SSF56801">
    <property type="entry name" value="Acetyl-CoA synthetase-like"/>
    <property type="match status" value="1"/>
</dbReference>
<dbReference type="AlphaFoldDB" id="A0A1S1Q6H7"/>
<dbReference type="Proteomes" id="UP000179627">
    <property type="component" value="Unassembled WGS sequence"/>
</dbReference>
<dbReference type="Gene3D" id="3.40.50.12780">
    <property type="entry name" value="N-terminal domain of ligase-like"/>
    <property type="match status" value="1"/>
</dbReference>
<dbReference type="Gene3D" id="3.30.300.30">
    <property type="match status" value="1"/>
</dbReference>
<dbReference type="Pfam" id="PF00501">
    <property type="entry name" value="AMP-binding"/>
    <property type="match status" value="1"/>
</dbReference>
<dbReference type="CDD" id="cd04433">
    <property type="entry name" value="AFD_class_I"/>
    <property type="match status" value="1"/>
</dbReference>
<dbReference type="PANTHER" id="PTHR43767:SF1">
    <property type="entry name" value="NONRIBOSOMAL PEPTIDE SYNTHASE PES1 (EUROFUNG)-RELATED"/>
    <property type="match status" value="1"/>
</dbReference>
<keyword evidence="4" id="KW-1185">Reference proteome</keyword>
<proteinExistence type="predicted"/>
<gene>
    <name evidence="3" type="ORF">CC117_30000</name>
</gene>
<evidence type="ECO:0000313" key="3">
    <source>
        <dbReference type="EMBL" id="OHV28722.1"/>
    </source>
</evidence>
<organism evidence="3 4">
    <name type="scientific">Parafrankia colletiae</name>
    <dbReference type="NCBI Taxonomy" id="573497"/>
    <lineage>
        <taxon>Bacteria</taxon>
        <taxon>Bacillati</taxon>
        <taxon>Actinomycetota</taxon>
        <taxon>Actinomycetes</taxon>
        <taxon>Frankiales</taxon>
        <taxon>Frankiaceae</taxon>
        <taxon>Parafrankia</taxon>
    </lineage>
</organism>
<protein>
    <submittedName>
        <fullName evidence="3">AMP-dependent synthetase</fullName>
    </submittedName>
</protein>